<dbReference type="AlphaFoldDB" id="A0A0F4U508"/>
<evidence type="ECO:0000313" key="2">
    <source>
        <dbReference type="Proteomes" id="UP000033588"/>
    </source>
</evidence>
<name>A0A0F4U508_PSEFL</name>
<accession>A0A0F4U508</accession>
<organism evidence="1 2">
    <name type="scientific">Pseudomonas fluorescens</name>
    <dbReference type="NCBI Taxonomy" id="294"/>
    <lineage>
        <taxon>Bacteria</taxon>
        <taxon>Pseudomonadati</taxon>
        <taxon>Pseudomonadota</taxon>
        <taxon>Gammaproteobacteria</taxon>
        <taxon>Pseudomonadales</taxon>
        <taxon>Pseudomonadaceae</taxon>
        <taxon>Pseudomonas</taxon>
    </lineage>
</organism>
<sequence length="164" mass="17630">MAYAQSTLTAANISTHDPWTPMVNSIINTGKIYGEDVEVIGAVGGTGLVTSTRSGMLVLNGLKIGQNNAHISIVPNDSGMWTYFHITLVGGKNNGSIYYQLEVDEDDELDVKTSSKSLMKEEGKKAKISAATHTITSQPGNLLKEVKILMQKLIKTKFSVGEAT</sequence>
<reference evidence="1 2" key="1">
    <citation type="submission" date="2015-03" db="EMBL/GenBank/DDBJ databases">
        <title>Comparative genomics of Pseudomonas insights into diversity of traits involved in vanlence and defense.</title>
        <authorList>
            <person name="Qin Y."/>
        </authorList>
    </citation>
    <scope>NUCLEOTIDE SEQUENCE [LARGE SCALE GENOMIC DNA]</scope>
    <source>
        <strain evidence="1 2">C8</strain>
    </source>
</reference>
<dbReference type="PATRIC" id="fig|294.132.peg.2243"/>
<dbReference type="Proteomes" id="UP000033588">
    <property type="component" value="Unassembled WGS sequence"/>
</dbReference>
<gene>
    <name evidence="1" type="ORF">VC35_01265</name>
</gene>
<proteinExistence type="predicted"/>
<protein>
    <submittedName>
        <fullName evidence="1">Uncharacterized protein</fullName>
    </submittedName>
</protein>
<dbReference type="OrthoDB" id="6937191at2"/>
<dbReference type="EMBL" id="LACC01000002">
    <property type="protein sequence ID" value="KJZ50842.1"/>
    <property type="molecule type" value="Genomic_DNA"/>
</dbReference>
<comment type="caution">
    <text evidence="1">The sequence shown here is derived from an EMBL/GenBank/DDBJ whole genome shotgun (WGS) entry which is preliminary data.</text>
</comment>
<evidence type="ECO:0000313" key="1">
    <source>
        <dbReference type="EMBL" id="KJZ50842.1"/>
    </source>
</evidence>